<evidence type="ECO:0000256" key="5">
    <source>
        <dbReference type="ARBA" id="ARBA00058766"/>
    </source>
</evidence>
<keyword evidence="6" id="KW-0175">Coiled coil</keyword>
<proteinExistence type="inferred from homology"/>
<organism evidence="13 14">
    <name type="scientific">Ectopseudomonas composti</name>
    <dbReference type="NCBI Taxonomy" id="658457"/>
    <lineage>
        <taxon>Bacteria</taxon>
        <taxon>Pseudomonadati</taxon>
        <taxon>Pseudomonadota</taxon>
        <taxon>Gammaproteobacteria</taxon>
        <taxon>Pseudomonadales</taxon>
        <taxon>Pseudomonadaceae</taxon>
        <taxon>Ectopseudomonas</taxon>
    </lineage>
</organism>
<dbReference type="GO" id="GO:0046686">
    <property type="term" value="P:response to cadmium ion"/>
    <property type="evidence" value="ECO:0007669"/>
    <property type="project" value="UniProtKB-KW"/>
</dbReference>
<feature type="transmembrane region" description="Helical" evidence="8">
    <location>
        <begin position="16"/>
        <end position="35"/>
    </location>
</feature>
<feature type="domain" description="CusB-like beta-barrel" evidence="10">
    <location>
        <begin position="278"/>
        <end position="354"/>
    </location>
</feature>
<dbReference type="InterPro" id="IPR058648">
    <property type="entry name" value="HH_CzcB-like"/>
</dbReference>
<comment type="similarity">
    <text evidence="1">Belongs to the membrane fusion protein (MFP) (TC 8.A.1) family.</text>
</comment>
<keyword evidence="3" id="KW-0862">Zinc</keyword>
<comment type="function">
    <text evidence="5">CzcA and CzcB together would act in zinc efflux nearly as effectively as the complete czc efflux system (CzcABC). The CzcB protein is thought to funnel zinc cations to the CzcA transport protein.</text>
</comment>
<evidence type="ECO:0000256" key="4">
    <source>
        <dbReference type="ARBA" id="ARBA00043263"/>
    </source>
</evidence>
<keyword evidence="2" id="KW-0813">Transport</keyword>
<dbReference type="Proteomes" id="UP000182400">
    <property type="component" value="Unassembled WGS sequence"/>
</dbReference>
<dbReference type="EMBL" id="FOWP01000017">
    <property type="protein sequence ID" value="SFP62664.1"/>
    <property type="molecule type" value="Genomic_DNA"/>
</dbReference>
<accession>A0A1I5RW62</accession>
<dbReference type="InterPro" id="IPR058792">
    <property type="entry name" value="Beta-barrel_RND_2"/>
</dbReference>
<feature type="domain" description="CzcB-like C-terminal circularly permuted SH3-like" evidence="12">
    <location>
        <begin position="361"/>
        <end position="420"/>
    </location>
</feature>
<dbReference type="InterPro" id="IPR058649">
    <property type="entry name" value="CzcB_C"/>
</dbReference>
<keyword evidence="8" id="KW-1133">Transmembrane helix</keyword>
<dbReference type="FunFam" id="2.40.30.170:FF:000010">
    <property type="entry name" value="Efflux RND transporter periplasmic adaptor subunit"/>
    <property type="match status" value="1"/>
</dbReference>
<dbReference type="FunFam" id="2.40.420.20:FF:000006">
    <property type="entry name" value="RND family efflux transporter MFP subunit"/>
    <property type="match status" value="1"/>
</dbReference>
<evidence type="ECO:0000256" key="3">
    <source>
        <dbReference type="ARBA" id="ARBA00022833"/>
    </source>
</evidence>
<feature type="domain" description="CzcB-like alpha-helical hairpin" evidence="9">
    <location>
        <begin position="171"/>
        <end position="227"/>
    </location>
</feature>
<keyword evidence="8" id="KW-0812">Transmembrane</keyword>
<evidence type="ECO:0000256" key="8">
    <source>
        <dbReference type="SAM" id="Phobius"/>
    </source>
</evidence>
<dbReference type="GO" id="GO:0022857">
    <property type="term" value="F:transmembrane transporter activity"/>
    <property type="evidence" value="ECO:0007669"/>
    <property type="project" value="InterPro"/>
</dbReference>
<dbReference type="Gene3D" id="2.40.30.170">
    <property type="match status" value="1"/>
</dbReference>
<feature type="domain" description="CzcB-like barrel-sandwich hybrid" evidence="11">
    <location>
        <begin position="132"/>
        <end position="275"/>
    </location>
</feature>
<dbReference type="NCBIfam" id="TIGR01730">
    <property type="entry name" value="RND_mfp"/>
    <property type="match status" value="1"/>
</dbReference>
<evidence type="ECO:0000259" key="9">
    <source>
        <dbReference type="Pfam" id="PF25893"/>
    </source>
</evidence>
<dbReference type="InterPro" id="IPR058647">
    <property type="entry name" value="BSH_CzcB-like"/>
</dbReference>
<protein>
    <submittedName>
        <fullName evidence="13">Membrane fusion protein, cobalt-zinc-cadmium efflux system</fullName>
    </submittedName>
</protein>
<evidence type="ECO:0000259" key="12">
    <source>
        <dbReference type="Pfam" id="PF25975"/>
    </source>
</evidence>
<keyword evidence="8" id="KW-0472">Membrane</keyword>
<evidence type="ECO:0000256" key="2">
    <source>
        <dbReference type="ARBA" id="ARBA00022448"/>
    </source>
</evidence>
<reference evidence="13 14" key="1">
    <citation type="submission" date="2016-10" db="EMBL/GenBank/DDBJ databases">
        <authorList>
            <person name="de Groot N.N."/>
        </authorList>
    </citation>
    <scope>NUCLEOTIDE SEQUENCE [LARGE SCALE GENOMIC DNA]</scope>
    <source>
        <strain evidence="13 14">CCUG 59231</strain>
    </source>
</reference>
<keyword evidence="4" id="KW-0105">Cadmium resistance</keyword>
<evidence type="ECO:0000313" key="14">
    <source>
        <dbReference type="Proteomes" id="UP000182400"/>
    </source>
</evidence>
<dbReference type="GO" id="GO:0030288">
    <property type="term" value="C:outer membrane-bounded periplasmic space"/>
    <property type="evidence" value="ECO:0007669"/>
    <property type="project" value="TreeGrafter"/>
</dbReference>
<dbReference type="PANTHER" id="PTHR30097">
    <property type="entry name" value="CATION EFFLUX SYSTEM PROTEIN CUSB"/>
    <property type="match status" value="1"/>
</dbReference>
<dbReference type="InterPro" id="IPR051909">
    <property type="entry name" value="MFP_Cation_Efflux"/>
</dbReference>
<name>A0A1I5RW62_9GAMM</name>
<dbReference type="Pfam" id="PF25975">
    <property type="entry name" value="CzcB_C"/>
    <property type="match status" value="1"/>
</dbReference>
<dbReference type="Pfam" id="PF25954">
    <property type="entry name" value="Beta-barrel_RND_2"/>
    <property type="match status" value="1"/>
</dbReference>
<dbReference type="Gene3D" id="2.40.50.100">
    <property type="match status" value="1"/>
</dbReference>
<dbReference type="InterPro" id="IPR006143">
    <property type="entry name" value="RND_pump_MFP"/>
</dbReference>
<gene>
    <name evidence="13" type="ORF">SAMN05216601_11750</name>
</gene>
<evidence type="ECO:0000313" key="13">
    <source>
        <dbReference type="EMBL" id="SFP62664.1"/>
    </source>
</evidence>
<dbReference type="GO" id="GO:0046914">
    <property type="term" value="F:transition metal ion binding"/>
    <property type="evidence" value="ECO:0007669"/>
    <property type="project" value="TreeGrafter"/>
</dbReference>
<dbReference type="STRING" id="658457.SAMN05216601_11750"/>
<feature type="region of interest" description="Disordered" evidence="7">
    <location>
        <begin position="61"/>
        <end position="89"/>
    </location>
</feature>
<dbReference type="Gene3D" id="2.40.420.20">
    <property type="match status" value="1"/>
</dbReference>
<dbReference type="GO" id="GO:0060003">
    <property type="term" value="P:copper ion export"/>
    <property type="evidence" value="ECO:0007669"/>
    <property type="project" value="TreeGrafter"/>
</dbReference>
<feature type="compositionally biased region" description="Basic and acidic residues" evidence="7">
    <location>
        <begin position="71"/>
        <end position="89"/>
    </location>
</feature>
<dbReference type="Pfam" id="PF25973">
    <property type="entry name" value="BSH_CzcB"/>
    <property type="match status" value="1"/>
</dbReference>
<evidence type="ECO:0000259" key="10">
    <source>
        <dbReference type="Pfam" id="PF25954"/>
    </source>
</evidence>
<evidence type="ECO:0000259" key="11">
    <source>
        <dbReference type="Pfam" id="PF25973"/>
    </source>
</evidence>
<feature type="coiled-coil region" evidence="6">
    <location>
        <begin position="169"/>
        <end position="227"/>
    </location>
</feature>
<dbReference type="GO" id="GO:0016020">
    <property type="term" value="C:membrane"/>
    <property type="evidence" value="ECO:0007669"/>
    <property type="project" value="InterPro"/>
</dbReference>
<sequence length="432" mass="45816">MPVTDHLLGLFMQKKLGVAIAAALTLGFVGGALFYNGGRYAAEIGHMLASNDSVDAVKVRQVSEVEDEHADDDHGEAGDDHGESAGGHAEEGGLVLSKAQIAAAGIELVDVQARAMSTYISLPGEVNFDEERTAHVVPPSAGVVERVLVGLGQKVAAGDGLATIVSQQVSELRSEMAAAARRVELARTTFERERQLWKDGISAEQDYLQARQTLQEAEIALANARQKGKTISPQGEAGEGSRYNLRAPFSGVVVEKHLVPGEVVSETSNAFTVADLSRVWVTFSVSPRDLEQVKVGQSVRVSAPELGREATGKVAYISRLLGEQTRTATGRIDLDNADGIWRPGLFVSVALATESHEAAAVVPASSIQDVEDKTSVFVRTAEGFEVRPVTLGTRSDGFVEVREGLKSGERVAATGSFILKSELGKGSAEHAH</sequence>
<evidence type="ECO:0000256" key="1">
    <source>
        <dbReference type="ARBA" id="ARBA00009477"/>
    </source>
</evidence>
<evidence type="ECO:0000256" key="6">
    <source>
        <dbReference type="SAM" id="Coils"/>
    </source>
</evidence>
<dbReference type="GO" id="GO:0015679">
    <property type="term" value="P:plasma membrane copper ion transport"/>
    <property type="evidence" value="ECO:0007669"/>
    <property type="project" value="TreeGrafter"/>
</dbReference>
<dbReference type="PANTHER" id="PTHR30097:SF4">
    <property type="entry name" value="SLR6042 PROTEIN"/>
    <property type="match status" value="1"/>
</dbReference>
<evidence type="ECO:0000256" key="7">
    <source>
        <dbReference type="SAM" id="MobiDB-lite"/>
    </source>
</evidence>
<dbReference type="Pfam" id="PF25893">
    <property type="entry name" value="HH_CzcB"/>
    <property type="match status" value="1"/>
</dbReference>
<dbReference type="SUPFAM" id="SSF111369">
    <property type="entry name" value="HlyD-like secretion proteins"/>
    <property type="match status" value="1"/>
</dbReference>
<dbReference type="Gene3D" id="1.10.287.470">
    <property type="entry name" value="Helix hairpin bin"/>
    <property type="match status" value="1"/>
</dbReference>
<dbReference type="AlphaFoldDB" id="A0A1I5RW62"/>